<dbReference type="AlphaFoldDB" id="A0AAX6MPV0"/>
<reference evidence="2 3" key="1">
    <citation type="journal article" date="2024" name="Front Chem Biol">
        <title>Unveiling the potential of Daldinia eschscholtzii MFLUCC 19-0629 through bioactivity and bioinformatics studies for enhanced sustainable agriculture production.</title>
        <authorList>
            <person name="Brooks S."/>
            <person name="Weaver J.A."/>
            <person name="Klomchit A."/>
            <person name="Alharthi S.A."/>
            <person name="Onlamun T."/>
            <person name="Nurani R."/>
            <person name="Vong T.K."/>
            <person name="Alberti F."/>
            <person name="Greco C."/>
        </authorList>
    </citation>
    <scope>NUCLEOTIDE SEQUENCE [LARGE SCALE GENOMIC DNA]</scope>
    <source>
        <strain evidence="2">MFLUCC 19-0629</strain>
    </source>
</reference>
<feature type="domain" description="Serine aminopeptidase S33" evidence="1">
    <location>
        <begin position="28"/>
        <end position="281"/>
    </location>
</feature>
<dbReference type="Proteomes" id="UP001369815">
    <property type="component" value="Unassembled WGS sequence"/>
</dbReference>
<dbReference type="InterPro" id="IPR022742">
    <property type="entry name" value="Hydrolase_4"/>
</dbReference>
<dbReference type="InterPro" id="IPR029058">
    <property type="entry name" value="AB_hydrolase_fold"/>
</dbReference>
<accession>A0AAX6MPV0</accession>
<dbReference type="InterPro" id="IPR051044">
    <property type="entry name" value="MAG_DAG_Lipase"/>
</dbReference>
<comment type="caution">
    <text evidence="2">The sequence shown here is derived from an EMBL/GenBank/DDBJ whole genome shotgun (WGS) entry which is preliminary data.</text>
</comment>
<name>A0AAX6MPV0_9PEZI</name>
<dbReference type="EMBL" id="JBANMG010000004">
    <property type="protein sequence ID" value="KAK6954202.1"/>
    <property type="molecule type" value="Genomic_DNA"/>
</dbReference>
<evidence type="ECO:0000259" key="1">
    <source>
        <dbReference type="Pfam" id="PF12146"/>
    </source>
</evidence>
<evidence type="ECO:0000313" key="3">
    <source>
        <dbReference type="Proteomes" id="UP001369815"/>
    </source>
</evidence>
<protein>
    <recommendedName>
        <fullName evidence="1">Serine aminopeptidase S33 domain-containing protein</fullName>
    </recommendedName>
</protein>
<keyword evidence="3" id="KW-1185">Reference proteome</keyword>
<dbReference type="Gene3D" id="3.40.50.1820">
    <property type="entry name" value="alpha/beta hydrolase"/>
    <property type="match status" value="1"/>
</dbReference>
<gene>
    <name evidence="2" type="ORF">Daesc_004167</name>
</gene>
<dbReference type="Pfam" id="PF12146">
    <property type="entry name" value="Hydrolase_4"/>
    <property type="match status" value="1"/>
</dbReference>
<dbReference type="SUPFAM" id="SSF53474">
    <property type="entry name" value="alpha/beta-Hydrolases"/>
    <property type="match status" value="1"/>
</dbReference>
<sequence length="310" mass="33982">MGDINIVEGTFEVNGVSLHTKSWLPSGPPKAKLVAVHGFSDHIDRYYDLFPSLARRGIAVLGFDQRGWGKSVRRPSDRGRTGPTATVLADLAAFIREKALKSSSSDDDVPVFVLGHSMGGGEVLALASTPAFDDIVAKVRGWILEAPFLGFAPAVQPHRLTIVSGRLAARVVPNFTLVRPVPPEHLCRDPAVQASLASDPLLHYTGTLEGLSGMIDRAEALASGKLRLRPRVRSVFVAHGTADMVTSYERVKQWWEQQGKKVEDGKFKSYEGWAHQLHADPGKEEFYQDVGDWILERADGDDGRRPEAKL</sequence>
<dbReference type="FunFam" id="3.40.50.1820:FF:000255">
    <property type="entry name" value="Alpha/beta hydrolase, putative"/>
    <property type="match status" value="1"/>
</dbReference>
<dbReference type="PANTHER" id="PTHR11614">
    <property type="entry name" value="PHOSPHOLIPASE-RELATED"/>
    <property type="match status" value="1"/>
</dbReference>
<proteinExistence type="predicted"/>
<organism evidence="2 3">
    <name type="scientific">Daldinia eschscholtzii</name>
    <dbReference type="NCBI Taxonomy" id="292717"/>
    <lineage>
        <taxon>Eukaryota</taxon>
        <taxon>Fungi</taxon>
        <taxon>Dikarya</taxon>
        <taxon>Ascomycota</taxon>
        <taxon>Pezizomycotina</taxon>
        <taxon>Sordariomycetes</taxon>
        <taxon>Xylariomycetidae</taxon>
        <taxon>Xylariales</taxon>
        <taxon>Hypoxylaceae</taxon>
        <taxon>Daldinia</taxon>
    </lineage>
</organism>
<evidence type="ECO:0000313" key="2">
    <source>
        <dbReference type="EMBL" id="KAK6954202.1"/>
    </source>
</evidence>